<dbReference type="Gramene" id="OIT40282">
    <property type="protein sequence ID" value="OIT40282"/>
    <property type="gene ID" value="A4A49_10081"/>
</dbReference>
<sequence length="69" mass="7926">MKFAKILTRQNINMASKHPICANHPCFGRGSDLCYNSSKRRSDNAMAAKDHQKIWRHAPPRYMPDNIKG</sequence>
<dbReference type="Proteomes" id="UP000187609">
    <property type="component" value="Unassembled WGS sequence"/>
</dbReference>
<keyword evidence="2" id="KW-1185">Reference proteome</keyword>
<dbReference type="AlphaFoldDB" id="A0A314LFE0"/>
<accession>A0A314LFE0</accession>
<name>A0A314LFE0_NICAT</name>
<dbReference type="EMBL" id="MJEQ01000036">
    <property type="protein sequence ID" value="OIT40282.1"/>
    <property type="molecule type" value="Genomic_DNA"/>
</dbReference>
<organism evidence="1 2">
    <name type="scientific">Nicotiana attenuata</name>
    <name type="common">Coyote tobacco</name>
    <dbReference type="NCBI Taxonomy" id="49451"/>
    <lineage>
        <taxon>Eukaryota</taxon>
        <taxon>Viridiplantae</taxon>
        <taxon>Streptophyta</taxon>
        <taxon>Embryophyta</taxon>
        <taxon>Tracheophyta</taxon>
        <taxon>Spermatophyta</taxon>
        <taxon>Magnoliopsida</taxon>
        <taxon>eudicotyledons</taxon>
        <taxon>Gunneridae</taxon>
        <taxon>Pentapetalae</taxon>
        <taxon>asterids</taxon>
        <taxon>lamiids</taxon>
        <taxon>Solanales</taxon>
        <taxon>Solanaceae</taxon>
        <taxon>Nicotianoideae</taxon>
        <taxon>Nicotianeae</taxon>
        <taxon>Nicotiana</taxon>
    </lineage>
</organism>
<reference evidence="1" key="1">
    <citation type="submission" date="2016-11" db="EMBL/GenBank/DDBJ databases">
        <title>The genome of Nicotiana attenuata.</title>
        <authorList>
            <person name="Xu S."/>
            <person name="Brockmoeller T."/>
            <person name="Gaquerel E."/>
            <person name="Navarro A."/>
            <person name="Kuhl H."/>
            <person name="Gase K."/>
            <person name="Ling Z."/>
            <person name="Zhou W."/>
            <person name="Kreitzer C."/>
            <person name="Stanke M."/>
            <person name="Tang H."/>
            <person name="Lyons E."/>
            <person name="Pandey P."/>
            <person name="Pandey S.P."/>
            <person name="Timmermann B."/>
            <person name="Baldwin I.T."/>
        </authorList>
    </citation>
    <scope>NUCLEOTIDE SEQUENCE [LARGE SCALE GENOMIC DNA]</scope>
    <source>
        <strain evidence="1">UT</strain>
    </source>
</reference>
<proteinExistence type="predicted"/>
<comment type="caution">
    <text evidence="1">The sequence shown here is derived from an EMBL/GenBank/DDBJ whole genome shotgun (WGS) entry which is preliminary data.</text>
</comment>
<protein>
    <submittedName>
        <fullName evidence="1">Uncharacterized protein</fullName>
    </submittedName>
</protein>
<gene>
    <name evidence="1" type="ORF">A4A49_10081</name>
</gene>
<evidence type="ECO:0000313" key="2">
    <source>
        <dbReference type="Proteomes" id="UP000187609"/>
    </source>
</evidence>
<evidence type="ECO:0000313" key="1">
    <source>
        <dbReference type="EMBL" id="OIT40282.1"/>
    </source>
</evidence>